<reference evidence="2 3" key="1">
    <citation type="submission" date="2016-10" db="EMBL/GenBank/DDBJ databases">
        <authorList>
            <person name="de Groot N.N."/>
        </authorList>
    </citation>
    <scope>NUCLEOTIDE SEQUENCE [LARGE SCALE GENOMIC DNA]</scope>
    <source>
        <strain evidence="2">1</strain>
    </source>
</reference>
<protein>
    <submittedName>
        <fullName evidence="2">Toprim protein</fullName>
    </submittedName>
</protein>
<dbReference type="Proteomes" id="UP000198729">
    <property type="component" value="Unassembled WGS sequence"/>
</dbReference>
<name>A0A1G5SD75_9PROT</name>
<evidence type="ECO:0000313" key="2">
    <source>
        <dbReference type="EMBL" id="SCZ84790.1"/>
    </source>
</evidence>
<dbReference type="OrthoDB" id="110640at2"/>
<dbReference type="CDD" id="cd01029">
    <property type="entry name" value="TOPRIM_primases"/>
    <property type="match status" value="1"/>
</dbReference>
<dbReference type="AlphaFoldDB" id="A0A1G5SD75"/>
<gene>
    <name evidence="2" type="ORF">NSMM_260086</name>
</gene>
<dbReference type="STRING" id="51642.NSMM_260086"/>
<sequence>MTNRGNTEGKKIPAGQAGINLEQSNFRGNTVNAIIQAFQDSMRQSGIALDSEIIADGLLHRAHIVGQKSGSVNCAYVLHLDNRPAGYWQDMSNPGSKQTWRYQGEISGQTKVKPSMLRMHRQKKIDDLAQQQHDAALKAQRTWEAAKSAPATHPYLVKKDIKPHGLRVLNGDLVVPLINADLRLSSLQFIRPDGQKRFLAGGKKQGNFYAIEDGSKSTVSPLVIAEGFATAASVHEYTGYTVLVAFDSGNLIHVARAIQWAAVGRKIIIAGDNDESGVGQAAARAAAEAVGAQVIIPRLPGDWCDWKESIRGAL</sequence>
<dbReference type="InterPro" id="IPR006171">
    <property type="entry name" value="TOPRIM_dom"/>
</dbReference>
<organism evidence="2 3">
    <name type="scientific">Nitrosomonas mobilis</name>
    <dbReference type="NCBI Taxonomy" id="51642"/>
    <lineage>
        <taxon>Bacteria</taxon>
        <taxon>Pseudomonadati</taxon>
        <taxon>Pseudomonadota</taxon>
        <taxon>Betaproteobacteria</taxon>
        <taxon>Nitrosomonadales</taxon>
        <taxon>Nitrosomonadaceae</taxon>
        <taxon>Nitrosomonas</taxon>
    </lineage>
</organism>
<evidence type="ECO:0000313" key="3">
    <source>
        <dbReference type="Proteomes" id="UP000198729"/>
    </source>
</evidence>
<feature type="domain" description="Toprim" evidence="1">
    <location>
        <begin position="220"/>
        <end position="300"/>
    </location>
</feature>
<dbReference type="SMART" id="SM00493">
    <property type="entry name" value="TOPRIM"/>
    <property type="match status" value="1"/>
</dbReference>
<keyword evidence="3" id="KW-1185">Reference proteome</keyword>
<accession>A0A1G5SD75</accession>
<dbReference type="Pfam" id="PF13362">
    <property type="entry name" value="Toprim_3"/>
    <property type="match status" value="1"/>
</dbReference>
<dbReference type="RefSeq" id="WP_090284541.1">
    <property type="nucleotide sequence ID" value="NZ_FMWO01000032.1"/>
</dbReference>
<dbReference type="EMBL" id="FMWO01000032">
    <property type="protein sequence ID" value="SCZ84790.1"/>
    <property type="molecule type" value="Genomic_DNA"/>
</dbReference>
<dbReference type="PROSITE" id="PS50880">
    <property type="entry name" value="TOPRIM"/>
    <property type="match status" value="1"/>
</dbReference>
<evidence type="ECO:0000259" key="1">
    <source>
        <dbReference type="PROSITE" id="PS50880"/>
    </source>
</evidence>
<proteinExistence type="predicted"/>
<dbReference type="Gene3D" id="3.40.1360.10">
    <property type="match status" value="1"/>
</dbReference>
<dbReference type="InterPro" id="IPR034154">
    <property type="entry name" value="TOPRIM_DnaG/twinkle"/>
</dbReference>